<evidence type="ECO:0000313" key="3">
    <source>
        <dbReference type="Proteomes" id="UP000662818"/>
    </source>
</evidence>
<dbReference type="EMBL" id="CP022295">
    <property type="protein sequence ID" value="QSR26940.1"/>
    <property type="molecule type" value="Genomic_DNA"/>
</dbReference>
<evidence type="ECO:0000313" key="2">
    <source>
        <dbReference type="EMBL" id="QSR26940.1"/>
    </source>
</evidence>
<dbReference type="Proteomes" id="UP000662818">
    <property type="component" value="Chromosome"/>
</dbReference>
<reference evidence="2 3" key="1">
    <citation type="submission" date="2017-06" db="EMBL/GenBank/DDBJ databases">
        <title>Complete Genome Sequence of the Soil Carbazole-Degrading Bacterium Nocardioides aromaticivorans IC177.</title>
        <authorList>
            <person name="Vejarano F."/>
            <person name="Suzuki-Minakuchi C."/>
            <person name="Ohtsubo Y."/>
            <person name="Tsuda M."/>
            <person name="Okada K."/>
            <person name="Nojiri H."/>
        </authorList>
    </citation>
    <scope>NUCLEOTIDE SEQUENCE [LARGE SCALE GENOMIC DNA]</scope>
    <source>
        <strain evidence="2 3">IC177</strain>
    </source>
</reference>
<evidence type="ECO:0000256" key="1">
    <source>
        <dbReference type="SAM" id="SignalP"/>
    </source>
</evidence>
<keyword evidence="1" id="KW-0732">Signal</keyword>
<feature type="chain" id="PRO_5045698347" evidence="1">
    <location>
        <begin position="30"/>
        <end position="131"/>
    </location>
</feature>
<proteinExistence type="predicted"/>
<keyword evidence="3" id="KW-1185">Reference proteome</keyword>
<protein>
    <submittedName>
        <fullName evidence="2">Uncharacterized protein</fullName>
    </submittedName>
</protein>
<gene>
    <name evidence="2" type="ORF">CFH99_15020</name>
</gene>
<feature type="signal peptide" evidence="1">
    <location>
        <begin position="1"/>
        <end position="29"/>
    </location>
</feature>
<organism evidence="2 3">
    <name type="scientific">Nocardioides aromaticivorans</name>
    <dbReference type="NCBI Taxonomy" id="200618"/>
    <lineage>
        <taxon>Bacteria</taxon>
        <taxon>Bacillati</taxon>
        <taxon>Actinomycetota</taxon>
        <taxon>Actinomycetes</taxon>
        <taxon>Propionibacteriales</taxon>
        <taxon>Nocardioidaceae</taxon>
        <taxon>Nocardioides</taxon>
    </lineage>
</organism>
<accession>A0ABX7PMH2</accession>
<dbReference type="RefSeq" id="WP_207006063.1">
    <property type="nucleotide sequence ID" value="NZ_CP022295.1"/>
</dbReference>
<sequence length="131" mass="13233">MSVLRSSRAAAVLGATAGLVLVSSGVASAHECDNISKQNQAAGVQIVFGDGDAPVWISAGLQKRIDAGLVDLETGDGFHGLIGIDFDGDDVADVATYIVGPDGEIPKQAQDNGAPCAGVVNFEALFACMDG</sequence>
<name>A0ABX7PMH2_9ACTN</name>